<dbReference type="AlphaFoldDB" id="A0A6J4H0B3"/>
<reference evidence="1" key="1">
    <citation type="submission" date="2020-02" db="EMBL/GenBank/DDBJ databases">
        <authorList>
            <person name="Meier V. D."/>
        </authorList>
    </citation>
    <scope>NUCLEOTIDE SEQUENCE</scope>
    <source>
        <strain evidence="1">AVDCRST_MAG56</strain>
    </source>
</reference>
<gene>
    <name evidence="1" type="ORF">AVDCRST_MAG56-2361</name>
</gene>
<proteinExistence type="predicted"/>
<protein>
    <submittedName>
        <fullName evidence="1">Uncharacterized protein</fullName>
    </submittedName>
</protein>
<sequence>MLNASNTNCSCSFFAASVADAVPEIPAEPATEESLIDLRFLFVFAKIRFVYEGSSPVKEQKFKNAIN</sequence>
<evidence type="ECO:0000313" key="1">
    <source>
        <dbReference type="EMBL" id="CAA9210910.1"/>
    </source>
</evidence>
<organism evidence="1">
    <name type="scientific">uncultured Cytophagales bacterium</name>
    <dbReference type="NCBI Taxonomy" id="158755"/>
    <lineage>
        <taxon>Bacteria</taxon>
        <taxon>Pseudomonadati</taxon>
        <taxon>Bacteroidota</taxon>
        <taxon>Sphingobacteriia</taxon>
        <taxon>Sphingobacteriales</taxon>
        <taxon>environmental samples</taxon>
    </lineage>
</organism>
<accession>A0A6J4H0B3</accession>
<name>A0A6J4H0B3_9SPHI</name>
<dbReference type="EMBL" id="CADCTQ010000001">
    <property type="protein sequence ID" value="CAA9210910.1"/>
    <property type="molecule type" value="Genomic_DNA"/>
</dbReference>